<keyword evidence="8" id="KW-0408">Iron</keyword>
<dbReference type="CDD" id="cd03214">
    <property type="entry name" value="ABC_Iron-Siderophores_B12_Hemin"/>
    <property type="match status" value="1"/>
</dbReference>
<dbReference type="InterPro" id="IPR027417">
    <property type="entry name" value="P-loop_NTPase"/>
</dbReference>
<evidence type="ECO:0000256" key="1">
    <source>
        <dbReference type="ARBA" id="ARBA00004202"/>
    </source>
</evidence>
<keyword evidence="5" id="KW-0410">Iron transport</keyword>
<evidence type="ECO:0000256" key="6">
    <source>
        <dbReference type="ARBA" id="ARBA00022741"/>
    </source>
</evidence>
<keyword evidence="7 12" id="KW-0067">ATP-binding</keyword>
<dbReference type="GO" id="GO:0006826">
    <property type="term" value="P:iron ion transport"/>
    <property type="evidence" value="ECO:0007669"/>
    <property type="project" value="UniProtKB-KW"/>
</dbReference>
<reference evidence="12" key="1">
    <citation type="submission" date="2020-03" db="EMBL/GenBank/DDBJ databases">
        <title>Five strains of Vibrio campbellii isolated from Mariana Trench.</title>
        <authorList>
            <person name="Liang J."/>
            <person name="Zhang X.-H."/>
        </authorList>
    </citation>
    <scope>NUCLEOTIDE SEQUENCE</scope>
    <source>
        <strain evidence="12">LJC014</strain>
    </source>
</reference>
<dbReference type="SMART" id="SM00382">
    <property type="entry name" value="AAA"/>
    <property type="match status" value="1"/>
</dbReference>
<evidence type="ECO:0000256" key="3">
    <source>
        <dbReference type="ARBA" id="ARBA00022448"/>
    </source>
</evidence>
<dbReference type="Proteomes" id="UP001058687">
    <property type="component" value="Chromosome 2"/>
</dbReference>
<dbReference type="InterPro" id="IPR051535">
    <property type="entry name" value="Siderophore_ABC-ATPase"/>
</dbReference>
<sequence>MLKTHQLSVSYGKENIIHNLDLDIPEGKITALIGPNGSGKSTLLKTLCRINKQFDGSLTVYDKSIKDYADKELSRYISLLPQVLTTPEDITVRRLVEYGRSPYLSYWGRLTQDDHEKVDKAIAATQIEELVDKKVDALSGGQRQRVWIAMVLAQDTPIVMLDEPTTYLDLSHQVELMKLIQKLNAAGKTVIVVLHDLNQACRYCDHLVVLKKGQVTHQGAPEEIFTQSLLKDVFDLDAMIMNDPVSNKPMCINL</sequence>
<accession>A0AAE9N4K8</accession>
<comment type="similarity">
    <text evidence="2">Belongs to the ABC transporter superfamily.</text>
</comment>
<evidence type="ECO:0000256" key="7">
    <source>
        <dbReference type="ARBA" id="ARBA00022840"/>
    </source>
</evidence>
<keyword evidence="9" id="KW-0406">Ion transport</keyword>
<dbReference type="Pfam" id="PF00005">
    <property type="entry name" value="ABC_tran"/>
    <property type="match status" value="1"/>
</dbReference>
<dbReference type="RefSeq" id="WP_228174322.1">
    <property type="nucleotide sequence ID" value="NZ_CP050468.1"/>
</dbReference>
<dbReference type="InterPro" id="IPR003593">
    <property type="entry name" value="AAA+_ATPase"/>
</dbReference>
<organism evidence="12 13">
    <name type="scientific">Vibrio campbellii</name>
    <dbReference type="NCBI Taxonomy" id="680"/>
    <lineage>
        <taxon>Bacteria</taxon>
        <taxon>Pseudomonadati</taxon>
        <taxon>Pseudomonadota</taxon>
        <taxon>Gammaproteobacteria</taxon>
        <taxon>Vibrionales</taxon>
        <taxon>Vibrionaceae</taxon>
        <taxon>Vibrio</taxon>
    </lineage>
</organism>
<name>A0AAE9N4K8_9VIBR</name>
<evidence type="ECO:0000256" key="10">
    <source>
        <dbReference type="ARBA" id="ARBA00023136"/>
    </source>
</evidence>
<dbReference type="PROSITE" id="PS00211">
    <property type="entry name" value="ABC_TRANSPORTER_1"/>
    <property type="match status" value="1"/>
</dbReference>
<evidence type="ECO:0000256" key="5">
    <source>
        <dbReference type="ARBA" id="ARBA00022496"/>
    </source>
</evidence>
<dbReference type="PANTHER" id="PTHR42771:SF12">
    <property type="entry name" value="FE(3+) DICITRATE TRANSPORT ATP-BINDING PROTEIN FECE-RELATED"/>
    <property type="match status" value="1"/>
</dbReference>
<dbReference type="GO" id="GO:0005886">
    <property type="term" value="C:plasma membrane"/>
    <property type="evidence" value="ECO:0007669"/>
    <property type="project" value="UniProtKB-SubCell"/>
</dbReference>
<evidence type="ECO:0000259" key="11">
    <source>
        <dbReference type="PROSITE" id="PS50893"/>
    </source>
</evidence>
<dbReference type="GO" id="GO:0016887">
    <property type="term" value="F:ATP hydrolysis activity"/>
    <property type="evidence" value="ECO:0007669"/>
    <property type="project" value="InterPro"/>
</dbReference>
<dbReference type="GO" id="GO:0005524">
    <property type="term" value="F:ATP binding"/>
    <property type="evidence" value="ECO:0007669"/>
    <property type="project" value="UniProtKB-KW"/>
</dbReference>
<dbReference type="Gene3D" id="3.40.50.300">
    <property type="entry name" value="P-loop containing nucleotide triphosphate hydrolases"/>
    <property type="match status" value="1"/>
</dbReference>
<dbReference type="NCBIfam" id="NF008409">
    <property type="entry name" value="PRK11231.1"/>
    <property type="match status" value="1"/>
</dbReference>
<keyword evidence="3" id="KW-0813">Transport</keyword>
<keyword evidence="6" id="KW-0547">Nucleotide-binding</keyword>
<dbReference type="EMBL" id="CP050468">
    <property type="protein sequence ID" value="UTZ28874.1"/>
    <property type="molecule type" value="Genomic_DNA"/>
</dbReference>
<evidence type="ECO:0000256" key="8">
    <source>
        <dbReference type="ARBA" id="ARBA00023004"/>
    </source>
</evidence>
<dbReference type="AlphaFoldDB" id="A0AAE9N4K8"/>
<evidence type="ECO:0000256" key="4">
    <source>
        <dbReference type="ARBA" id="ARBA00022475"/>
    </source>
</evidence>
<protein>
    <submittedName>
        <fullName evidence="12">Fe(3+) dicitrate ABC transporter ATP-binding protein FecE</fullName>
    </submittedName>
</protein>
<dbReference type="InterPro" id="IPR003439">
    <property type="entry name" value="ABC_transporter-like_ATP-bd"/>
</dbReference>
<dbReference type="InterPro" id="IPR017871">
    <property type="entry name" value="ABC_transporter-like_CS"/>
</dbReference>
<dbReference type="PROSITE" id="PS50893">
    <property type="entry name" value="ABC_TRANSPORTER_2"/>
    <property type="match status" value="1"/>
</dbReference>
<keyword evidence="4" id="KW-1003">Cell membrane</keyword>
<evidence type="ECO:0000256" key="2">
    <source>
        <dbReference type="ARBA" id="ARBA00005417"/>
    </source>
</evidence>
<evidence type="ECO:0000256" key="9">
    <source>
        <dbReference type="ARBA" id="ARBA00023065"/>
    </source>
</evidence>
<keyword evidence="10" id="KW-0472">Membrane</keyword>
<gene>
    <name evidence="12" type="primary">fecE</name>
    <name evidence="12" type="ORF">HB761_19580</name>
</gene>
<dbReference type="FunFam" id="3.40.50.300:FF:000134">
    <property type="entry name" value="Iron-enterobactin ABC transporter ATP-binding protein"/>
    <property type="match status" value="1"/>
</dbReference>
<dbReference type="SUPFAM" id="SSF52540">
    <property type="entry name" value="P-loop containing nucleoside triphosphate hydrolases"/>
    <property type="match status" value="1"/>
</dbReference>
<feature type="domain" description="ABC transporter" evidence="11">
    <location>
        <begin position="2"/>
        <end position="237"/>
    </location>
</feature>
<proteinExistence type="inferred from homology"/>
<dbReference type="PANTHER" id="PTHR42771">
    <property type="entry name" value="IRON(3+)-HYDROXAMATE IMPORT ATP-BINDING PROTEIN FHUC"/>
    <property type="match status" value="1"/>
</dbReference>
<comment type="subcellular location">
    <subcellularLocation>
        <location evidence="1">Cell membrane</location>
        <topology evidence="1">Peripheral membrane protein</topology>
    </subcellularLocation>
</comment>
<evidence type="ECO:0000313" key="13">
    <source>
        <dbReference type="Proteomes" id="UP001058687"/>
    </source>
</evidence>
<evidence type="ECO:0000313" key="12">
    <source>
        <dbReference type="EMBL" id="UTZ28874.1"/>
    </source>
</evidence>